<gene>
    <name evidence="8 12" type="primary">atpC</name>
    <name evidence="12" type="ORF">E7272_09895</name>
</gene>
<dbReference type="Pfam" id="PF00401">
    <property type="entry name" value="ATP-synt_DE"/>
    <property type="match status" value="1"/>
</dbReference>
<keyword evidence="8" id="KW-1003">Cell membrane</keyword>
<dbReference type="Gene3D" id="1.20.5.440">
    <property type="entry name" value="ATP synthase delta/epsilon subunit, C-terminal domain"/>
    <property type="match status" value="1"/>
</dbReference>
<keyword evidence="7 8" id="KW-0066">ATP synthesis</keyword>
<evidence type="ECO:0000256" key="8">
    <source>
        <dbReference type="HAMAP-Rule" id="MF_00530"/>
    </source>
</evidence>
<comment type="subcellular location">
    <subcellularLocation>
        <location evidence="1 8">Cell membrane</location>
        <topology evidence="1 8">Peripheral membrane protein</topology>
    </subcellularLocation>
</comment>
<keyword evidence="5 8" id="KW-0472">Membrane</keyword>
<dbReference type="AlphaFoldDB" id="A0A927U878"/>
<evidence type="ECO:0000313" key="13">
    <source>
        <dbReference type="Proteomes" id="UP000766246"/>
    </source>
</evidence>
<keyword evidence="6 8" id="KW-0139">CF(1)</keyword>
<evidence type="ECO:0000313" key="12">
    <source>
        <dbReference type="EMBL" id="MBE5920141.1"/>
    </source>
</evidence>
<dbReference type="Pfam" id="PF02823">
    <property type="entry name" value="ATP-synt_DE_N"/>
    <property type="match status" value="1"/>
</dbReference>
<sequence length="138" mass="15458">MASLFNLKIIACDGVFYDGPSEMLIYPADDGEIAIMNHHEKMTGVVDIGEIRFKLEDGTWQRAIISDGLLSVYPDGSVKVLAYSCEKPEDIDTFRAKEALERAQDELQQKQSYIEHQISIANMARAMARLKGASHHNN</sequence>
<dbReference type="InterPro" id="IPR020547">
    <property type="entry name" value="ATP_synth_F1_esu_C"/>
</dbReference>
<dbReference type="InterPro" id="IPR036771">
    <property type="entry name" value="ATPsynth_dsu/esu_N"/>
</dbReference>
<proteinExistence type="inferred from homology"/>
<dbReference type="GO" id="GO:0005524">
    <property type="term" value="F:ATP binding"/>
    <property type="evidence" value="ECO:0007669"/>
    <property type="project" value="UniProtKB-UniRule"/>
</dbReference>
<evidence type="ECO:0000256" key="5">
    <source>
        <dbReference type="ARBA" id="ARBA00023136"/>
    </source>
</evidence>
<feature type="domain" description="ATP synthase F1 complex delta/epsilon subunit N-terminal" evidence="11">
    <location>
        <begin position="5"/>
        <end position="82"/>
    </location>
</feature>
<dbReference type="PANTHER" id="PTHR13822">
    <property type="entry name" value="ATP SYNTHASE DELTA/EPSILON CHAIN"/>
    <property type="match status" value="1"/>
</dbReference>
<dbReference type="PANTHER" id="PTHR13822:SF10">
    <property type="entry name" value="ATP SYNTHASE EPSILON CHAIN, CHLOROPLASTIC"/>
    <property type="match status" value="1"/>
</dbReference>
<evidence type="ECO:0000256" key="2">
    <source>
        <dbReference type="ARBA" id="ARBA00005712"/>
    </source>
</evidence>
<comment type="caution">
    <text evidence="12">The sequence shown here is derived from an EMBL/GenBank/DDBJ whole genome shotgun (WGS) entry which is preliminary data.</text>
</comment>
<dbReference type="InterPro" id="IPR001469">
    <property type="entry name" value="ATP_synth_F1_dsu/esu"/>
</dbReference>
<dbReference type="Proteomes" id="UP000766246">
    <property type="component" value="Unassembled WGS sequence"/>
</dbReference>
<dbReference type="CDD" id="cd12152">
    <property type="entry name" value="F1-ATPase_delta"/>
    <property type="match status" value="1"/>
</dbReference>
<evidence type="ECO:0000259" key="11">
    <source>
        <dbReference type="Pfam" id="PF02823"/>
    </source>
</evidence>
<evidence type="ECO:0000256" key="7">
    <source>
        <dbReference type="ARBA" id="ARBA00023310"/>
    </source>
</evidence>
<evidence type="ECO:0000256" key="9">
    <source>
        <dbReference type="RuleBase" id="RU003656"/>
    </source>
</evidence>
<name>A0A927U878_9FIRM</name>
<dbReference type="GO" id="GO:0045259">
    <property type="term" value="C:proton-transporting ATP synthase complex"/>
    <property type="evidence" value="ECO:0007669"/>
    <property type="project" value="UniProtKB-KW"/>
</dbReference>
<dbReference type="SUPFAM" id="SSF51344">
    <property type="entry name" value="Epsilon subunit of F1F0-ATP synthase N-terminal domain"/>
    <property type="match status" value="1"/>
</dbReference>
<dbReference type="InterPro" id="IPR036794">
    <property type="entry name" value="ATP_F1_dsu/esu_C_sf"/>
</dbReference>
<comment type="function">
    <text evidence="8">Produces ATP from ADP in the presence of a proton gradient across the membrane.</text>
</comment>
<dbReference type="InterPro" id="IPR020546">
    <property type="entry name" value="ATP_synth_F1_dsu/esu_N"/>
</dbReference>
<keyword evidence="4 8" id="KW-0406">Ion transport</keyword>
<evidence type="ECO:0000256" key="1">
    <source>
        <dbReference type="ARBA" id="ARBA00004202"/>
    </source>
</evidence>
<evidence type="ECO:0000259" key="10">
    <source>
        <dbReference type="Pfam" id="PF00401"/>
    </source>
</evidence>
<reference evidence="12" key="1">
    <citation type="submission" date="2019-04" db="EMBL/GenBank/DDBJ databases">
        <title>Evolution of Biomass-Degrading Anaerobic Consortia Revealed by Metagenomics.</title>
        <authorList>
            <person name="Peng X."/>
        </authorList>
    </citation>
    <scope>NUCLEOTIDE SEQUENCE</scope>
    <source>
        <strain evidence="12">SIG311</strain>
    </source>
</reference>
<keyword evidence="3 8" id="KW-0813">Transport</keyword>
<evidence type="ECO:0000256" key="6">
    <source>
        <dbReference type="ARBA" id="ARBA00023196"/>
    </source>
</evidence>
<dbReference type="GO" id="GO:0046933">
    <property type="term" value="F:proton-transporting ATP synthase activity, rotational mechanism"/>
    <property type="evidence" value="ECO:0007669"/>
    <property type="project" value="UniProtKB-UniRule"/>
</dbReference>
<dbReference type="HAMAP" id="MF_00530">
    <property type="entry name" value="ATP_synth_epsil_bac"/>
    <property type="match status" value="1"/>
</dbReference>
<evidence type="ECO:0000256" key="4">
    <source>
        <dbReference type="ARBA" id="ARBA00023065"/>
    </source>
</evidence>
<evidence type="ECO:0000256" key="3">
    <source>
        <dbReference type="ARBA" id="ARBA00022448"/>
    </source>
</evidence>
<dbReference type="Gene3D" id="2.60.15.10">
    <property type="entry name" value="F0F1 ATP synthase delta/epsilon subunit, N-terminal"/>
    <property type="match status" value="1"/>
</dbReference>
<comment type="subunit">
    <text evidence="8 9">F-type ATPases have 2 components, CF(1) - the catalytic core - and CF(0) - the membrane proton channel. CF(1) has five subunits: alpha(3), beta(3), gamma(1), delta(1), epsilon(1). CF(0) has three main subunits: a, b and c.</text>
</comment>
<dbReference type="GO" id="GO:0005886">
    <property type="term" value="C:plasma membrane"/>
    <property type="evidence" value="ECO:0007669"/>
    <property type="project" value="UniProtKB-SubCell"/>
</dbReference>
<comment type="similarity">
    <text evidence="2 8 9">Belongs to the ATPase epsilon chain family.</text>
</comment>
<keyword evidence="8" id="KW-0375">Hydrogen ion transport</keyword>
<organism evidence="12 13">
    <name type="scientific">Pseudobutyrivibrio ruminis</name>
    <dbReference type="NCBI Taxonomy" id="46206"/>
    <lineage>
        <taxon>Bacteria</taxon>
        <taxon>Bacillati</taxon>
        <taxon>Bacillota</taxon>
        <taxon>Clostridia</taxon>
        <taxon>Lachnospirales</taxon>
        <taxon>Lachnospiraceae</taxon>
        <taxon>Pseudobutyrivibrio</taxon>
    </lineage>
</organism>
<feature type="domain" description="ATP synthase epsilon subunit C-terminal" evidence="10">
    <location>
        <begin position="89"/>
        <end position="131"/>
    </location>
</feature>
<accession>A0A927U878</accession>
<dbReference type="SUPFAM" id="SSF46604">
    <property type="entry name" value="Epsilon subunit of F1F0-ATP synthase C-terminal domain"/>
    <property type="match status" value="1"/>
</dbReference>
<protein>
    <recommendedName>
        <fullName evidence="8">ATP synthase epsilon chain</fullName>
    </recommendedName>
    <alternativeName>
        <fullName evidence="8">ATP synthase F1 sector epsilon subunit</fullName>
    </alternativeName>
    <alternativeName>
        <fullName evidence="8">F-ATPase epsilon subunit</fullName>
    </alternativeName>
</protein>
<dbReference type="EMBL" id="SVER01000025">
    <property type="protein sequence ID" value="MBE5920141.1"/>
    <property type="molecule type" value="Genomic_DNA"/>
</dbReference>
<dbReference type="NCBIfam" id="TIGR01216">
    <property type="entry name" value="ATP_synt_epsi"/>
    <property type="match status" value="1"/>
</dbReference>